<dbReference type="InterPro" id="IPR014543">
    <property type="entry name" value="UCP028291"/>
</dbReference>
<dbReference type="Pfam" id="PF09981">
    <property type="entry name" value="DUF2218"/>
    <property type="match status" value="1"/>
</dbReference>
<dbReference type="Gene3D" id="3.30.310.50">
    <property type="entry name" value="Alpha-D-phosphohexomutase, C-terminal domain"/>
    <property type="match status" value="1"/>
</dbReference>
<protein>
    <submittedName>
        <fullName evidence="1">DUF2218 domain-containing protein</fullName>
    </submittedName>
</protein>
<dbReference type="EMBL" id="JABAIM010000004">
    <property type="protein sequence ID" value="NLR76725.1"/>
    <property type="molecule type" value="Genomic_DNA"/>
</dbReference>
<accession>A0A847SCT1</accession>
<name>A0A847SCT1_9NEIS</name>
<sequence>MTIMLQSEAIVQTSEASRLLFKLCKHFARKIDVQFDERQARACFPWGGCHMQATAEDLVFRCQASSEDNLQQLQTVLQAHLELLTRKVPLTCCWSQPLDLS</sequence>
<dbReference type="RefSeq" id="WP_168878388.1">
    <property type="nucleotide sequence ID" value="NZ_JABAIM010000004.1"/>
</dbReference>
<comment type="caution">
    <text evidence="1">The sequence shown here is derived from an EMBL/GenBank/DDBJ whole genome shotgun (WGS) entry which is preliminary data.</text>
</comment>
<dbReference type="AlphaFoldDB" id="A0A847SCT1"/>
<dbReference type="PIRSF" id="PIRSF028291">
    <property type="entry name" value="UCP028291"/>
    <property type="match status" value="1"/>
</dbReference>
<dbReference type="Proteomes" id="UP000587991">
    <property type="component" value="Unassembled WGS sequence"/>
</dbReference>
<keyword evidence="2" id="KW-1185">Reference proteome</keyword>
<reference evidence="1 2" key="1">
    <citation type="submission" date="2020-04" db="EMBL/GenBank/DDBJ databases">
        <title>Draft genome of Leeia sp. IMCC25680.</title>
        <authorList>
            <person name="Song J."/>
            <person name="Cho J.-C."/>
        </authorList>
    </citation>
    <scope>NUCLEOTIDE SEQUENCE [LARGE SCALE GENOMIC DNA]</scope>
    <source>
        <strain evidence="1 2">IMCC25680</strain>
    </source>
</reference>
<proteinExistence type="predicted"/>
<evidence type="ECO:0000313" key="2">
    <source>
        <dbReference type="Proteomes" id="UP000587991"/>
    </source>
</evidence>
<evidence type="ECO:0000313" key="1">
    <source>
        <dbReference type="EMBL" id="NLR76725.1"/>
    </source>
</evidence>
<gene>
    <name evidence="1" type="ORF">HF682_16275</name>
</gene>
<organism evidence="1 2">
    <name type="scientific">Leeia aquatica</name>
    <dbReference type="NCBI Taxonomy" id="2725557"/>
    <lineage>
        <taxon>Bacteria</taxon>
        <taxon>Pseudomonadati</taxon>
        <taxon>Pseudomonadota</taxon>
        <taxon>Betaproteobacteria</taxon>
        <taxon>Neisseriales</taxon>
        <taxon>Leeiaceae</taxon>
        <taxon>Leeia</taxon>
    </lineage>
</organism>